<dbReference type="EMBL" id="CP062222">
    <property type="protein sequence ID" value="QTC91103.1"/>
    <property type="molecule type" value="Genomic_DNA"/>
</dbReference>
<evidence type="ECO:0000256" key="1">
    <source>
        <dbReference type="SAM" id="MobiDB-lite"/>
    </source>
</evidence>
<proteinExistence type="predicted"/>
<reference evidence="2" key="1">
    <citation type="submission" date="2020-09" db="EMBL/GenBank/DDBJ databases">
        <title>Brevundimonas sp. LVF2 isolated from a puddle in Goettingen, Germany.</title>
        <authorList>
            <person name="Friedrich I."/>
            <person name="Klassen A."/>
            <person name="Hannes N."/>
            <person name="Schneider D."/>
            <person name="Hertel R."/>
            <person name="Daniel R."/>
        </authorList>
    </citation>
    <scope>NUCLEOTIDE SEQUENCE</scope>
    <source>
        <strain evidence="2">LVF2</strain>
    </source>
</reference>
<evidence type="ECO:0000313" key="2">
    <source>
        <dbReference type="EMBL" id="QTC91103.1"/>
    </source>
</evidence>
<organism evidence="2 3">
    <name type="scientific">Brevundimonas goettingensis</name>
    <dbReference type="NCBI Taxonomy" id="2774190"/>
    <lineage>
        <taxon>Bacteria</taxon>
        <taxon>Pseudomonadati</taxon>
        <taxon>Pseudomonadota</taxon>
        <taxon>Alphaproteobacteria</taxon>
        <taxon>Caulobacterales</taxon>
        <taxon>Caulobacteraceae</taxon>
        <taxon>Brevundimonas</taxon>
    </lineage>
</organism>
<gene>
    <name evidence="2" type="ORF">IFJ75_18160</name>
</gene>
<dbReference type="AlphaFoldDB" id="A0A975GVW0"/>
<dbReference type="KEGG" id="bgoe:IFJ75_18160"/>
<sequence>MSLRPFEPDDHDAVNALHRGVWWPERSHAGWAWLATNPARLDIGAPSGWVVPDRDGAAAAFMGNLVQRVWKDERLHHVATGFSVIVPPAVRGKSRALIRAVLDQPNIAAGYTLNANPKSAPLYARHGMRAWPARTNALKLSWIVDPIDCLRGRLLREAVKRAPHLTDPYRERFLRSDRALGRVRRPRFPSLVSTLTDLSDGSPYCDFWRALKGEGRAVADRSPEILRWRIADPDQAEPPLLLAYTRDGAVTGYAMAIQAKATPIDPVFLEVLDLVALEDEPHAIPALMRALMDQARTRGAAKVRLQVVNEELKRRLGAWALGARHEGGWGHGHLRFRNGADAGDLATWSPTPFDGDHGVCQRPAPRRQRATTGADLRA</sequence>
<keyword evidence="3" id="KW-1185">Reference proteome</keyword>
<protein>
    <submittedName>
        <fullName evidence="2">N-acetyltransferase</fullName>
    </submittedName>
</protein>
<dbReference type="Gene3D" id="3.40.630.30">
    <property type="match status" value="1"/>
</dbReference>
<dbReference type="RefSeq" id="WP_207870114.1">
    <property type="nucleotide sequence ID" value="NZ_CP062222.1"/>
</dbReference>
<accession>A0A975GVW0</accession>
<evidence type="ECO:0000313" key="3">
    <source>
        <dbReference type="Proteomes" id="UP000663918"/>
    </source>
</evidence>
<dbReference type="SUPFAM" id="SSF55729">
    <property type="entry name" value="Acyl-CoA N-acyltransferases (Nat)"/>
    <property type="match status" value="2"/>
</dbReference>
<feature type="region of interest" description="Disordered" evidence="1">
    <location>
        <begin position="354"/>
        <end position="378"/>
    </location>
</feature>
<dbReference type="InterPro" id="IPR016181">
    <property type="entry name" value="Acyl_CoA_acyltransferase"/>
</dbReference>
<name>A0A975GVW0_9CAUL</name>
<dbReference type="Proteomes" id="UP000663918">
    <property type="component" value="Chromosome"/>
</dbReference>